<proteinExistence type="predicted"/>
<protein>
    <submittedName>
        <fullName evidence="2">Uncharacterized protein</fullName>
    </submittedName>
</protein>
<keyword evidence="3" id="KW-1185">Reference proteome</keyword>
<feature type="transmembrane region" description="Helical" evidence="1">
    <location>
        <begin position="93"/>
        <end position="111"/>
    </location>
</feature>
<keyword evidence="1" id="KW-0472">Membrane</keyword>
<dbReference type="EMBL" id="JBAMIC010000007">
    <property type="protein sequence ID" value="KAK7105412.1"/>
    <property type="molecule type" value="Genomic_DNA"/>
</dbReference>
<organism evidence="2 3">
    <name type="scientific">Littorina saxatilis</name>
    <dbReference type="NCBI Taxonomy" id="31220"/>
    <lineage>
        <taxon>Eukaryota</taxon>
        <taxon>Metazoa</taxon>
        <taxon>Spiralia</taxon>
        <taxon>Lophotrochozoa</taxon>
        <taxon>Mollusca</taxon>
        <taxon>Gastropoda</taxon>
        <taxon>Caenogastropoda</taxon>
        <taxon>Littorinimorpha</taxon>
        <taxon>Littorinoidea</taxon>
        <taxon>Littorinidae</taxon>
        <taxon>Littorina</taxon>
    </lineage>
</organism>
<keyword evidence="1" id="KW-1133">Transmembrane helix</keyword>
<dbReference type="Proteomes" id="UP001374579">
    <property type="component" value="Unassembled WGS sequence"/>
</dbReference>
<reference evidence="2 3" key="1">
    <citation type="submission" date="2024-02" db="EMBL/GenBank/DDBJ databases">
        <title>Chromosome-scale genome assembly of the rough periwinkle Littorina saxatilis.</title>
        <authorList>
            <person name="De Jode A."/>
            <person name="Faria R."/>
            <person name="Formenti G."/>
            <person name="Sims Y."/>
            <person name="Smith T.P."/>
            <person name="Tracey A."/>
            <person name="Wood J.M.D."/>
            <person name="Zagrodzka Z.B."/>
            <person name="Johannesson K."/>
            <person name="Butlin R.K."/>
            <person name="Leder E.H."/>
        </authorList>
    </citation>
    <scope>NUCLEOTIDE SEQUENCE [LARGE SCALE GENOMIC DNA]</scope>
    <source>
        <strain evidence="2">Snail1</strain>
        <tissue evidence="2">Muscle</tissue>
    </source>
</reference>
<feature type="transmembrane region" description="Helical" evidence="1">
    <location>
        <begin position="140"/>
        <end position="161"/>
    </location>
</feature>
<sequence>MYQVTKVAKLLLALEKGDLATIRGKTLDDTTSQFPLTTFWMMKTTAIMMKRAPQPFRQHHSSNKSLDLALVLQGVHVMGILIINMLLIKDLALVLQGVHVMGILIINMFLIKDLALVLQGVHVMGILILNMLLIKDLALVLQGVHVMGILILNMLLIKGLWPEKRRRCHKLKLP</sequence>
<evidence type="ECO:0000313" key="3">
    <source>
        <dbReference type="Proteomes" id="UP001374579"/>
    </source>
</evidence>
<name>A0AAN9BH46_9CAEN</name>
<comment type="caution">
    <text evidence="2">The sequence shown here is derived from an EMBL/GenBank/DDBJ whole genome shotgun (WGS) entry which is preliminary data.</text>
</comment>
<feature type="transmembrane region" description="Helical" evidence="1">
    <location>
        <begin position="66"/>
        <end position="87"/>
    </location>
</feature>
<evidence type="ECO:0000256" key="1">
    <source>
        <dbReference type="SAM" id="Phobius"/>
    </source>
</evidence>
<evidence type="ECO:0000313" key="2">
    <source>
        <dbReference type="EMBL" id="KAK7105412.1"/>
    </source>
</evidence>
<feature type="transmembrane region" description="Helical" evidence="1">
    <location>
        <begin position="116"/>
        <end position="134"/>
    </location>
</feature>
<keyword evidence="1" id="KW-0812">Transmembrane</keyword>
<dbReference type="AlphaFoldDB" id="A0AAN9BH46"/>
<accession>A0AAN9BH46</accession>
<gene>
    <name evidence="2" type="ORF">V1264_016796</name>
</gene>